<organism evidence="1 2">
    <name type="scientific">Bacillus lumedeiriae</name>
    <dbReference type="NCBI Taxonomy" id="3058829"/>
    <lineage>
        <taxon>Bacteria</taxon>
        <taxon>Bacillati</taxon>
        <taxon>Bacillota</taxon>
        <taxon>Bacilli</taxon>
        <taxon>Bacillales</taxon>
        <taxon>Bacillaceae</taxon>
        <taxon>Bacillus</taxon>
    </lineage>
</organism>
<gene>
    <name evidence="1" type="ORF">QYG89_06800</name>
</gene>
<dbReference type="RefSeq" id="WP_404315928.1">
    <property type="nucleotide sequence ID" value="NZ_JAUIYO010000003.1"/>
</dbReference>
<keyword evidence="2" id="KW-1185">Reference proteome</keyword>
<evidence type="ECO:0000313" key="2">
    <source>
        <dbReference type="Proteomes" id="UP001619911"/>
    </source>
</evidence>
<reference evidence="1 2" key="1">
    <citation type="submission" date="2023-07" db="EMBL/GenBank/DDBJ databases">
        <title>Bacillus lucianemedeirus sp. nov, a new species isolated from an immunobiological production facility.</title>
        <authorList>
            <person name="Costa L.V."/>
            <person name="Miranda R.V.S.L."/>
            <person name="Brandao M.L.L."/>
            <person name="Reis C.M.F."/>
            <person name="Frazao A.M."/>
            <person name="Cruz F.V."/>
            <person name="Baio P.V.P."/>
            <person name="Veras J.F.C."/>
            <person name="Ramos J.N."/>
            <person name="Vieira V."/>
        </authorList>
    </citation>
    <scope>NUCLEOTIDE SEQUENCE [LARGE SCALE GENOMIC DNA]</scope>
    <source>
        <strain evidence="1 2">B190/17</strain>
    </source>
</reference>
<comment type="caution">
    <text evidence="1">The sequence shown here is derived from an EMBL/GenBank/DDBJ whole genome shotgun (WGS) entry which is preliminary data.</text>
</comment>
<proteinExistence type="predicted"/>
<evidence type="ECO:0000313" key="1">
    <source>
        <dbReference type="EMBL" id="MFK2825396.1"/>
    </source>
</evidence>
<protein>
    <submittedName>
        <fullName evidence="1">Uncharacterized protein</fullName>
    </submittedName>
</protein>
<dbReference type="EMBL" id="JAUIYO010000003">
    <property type="protein sequence ID" value="MFK2825396.1"/>
    <property type="molecule type" value="Genomic_DNA"/>
</dbReference>
<dbReference type="Proteomes" id="UP001619911">
    <property type="component" value="Unassembled WGS sequence"/>
</dbReference>
<accession>A0ABW8I9Q1</accession>
<sequence>MTRGARRCSWTGKAEPTALGRQAYDWLTKWRFSAMQLDWHMTSSPKEAQLDNRKAEAPVLPRQANVLFPMKPLFDFIEKRLFDLEGLGAAAGQEKRSRLLWGDKHMTG</sequence>
<name>A0ABW8I9Q1_9BACI</name>